<evidence type="ECO:0008006" key="4">
    <source>
        <dbReference type="Google" id="ProtNLM"/>
    </source>
</evidence>
<dbReference type="PANTHER" id="PTHR46230">
    <property type="match status" value="1"/>
</dbReference>
<dbReference type="EMBL" id="BMYX01000013">
    <property type="protein sequence ID" value="GGY19276.1"/>
    <property type="molecule type" value="Genomic_DNA"/>
</dbReference>
<comment type="caution">
    <text evidence="2">The sequence shown here is derived from an EMBL/GenBank/DDBJ whole genome shotgun (WGS) entry which is preliminary data.</text>
</comment>
<dbReference type="Pfam" id="PF01722">
    <property type="entry name" value="BolA"/>
    <property type="match status" value="1"/>
</dbReference>
<dbReference type="RefSeq" id="WP_189534519.1">
    <property type="nucleotide sequence ID" value="NZ_BMYX01000013.1"/>
</dbReference>
<dbReference type="InterPro" id="IPR036065">
    <property type="entry name" value="BolA-like_sf"/>
</dbReference>
<name>A0A918UAZ8_9NEIS</name>
<dbReference type="Gene3D" id="3.30.300.90">
    <property type="entry name" value="BolA-like"/>
    <property type="match status" value="1"/>
</dbReference>
<dbReference type="PANTHER" id="PTHR46230:SF7">
    <property type="entry name" value="BOLA-LIKE PROTEIN 1"/>
    <property type="match status" value="1"/>
</dbReference>
<sequence>MTDLEAQFTARLAALDPEFIDIADDSAAHAGHAGAAGGAGHYRLTIVSPHFRGLSRIDRHRRVYHALADLFPHRIHALNIHALSPDEI</sequence>
<dbReference type="InterPro" id="IPR002634">
    <property type="entry name" value="BolA"/>
</dbReference>
<accession>A0A918UAZ8</accession>
<reference evidence="2" key="2">
    <citation type="submission" date="2020-09" db="EMBL/GenBank/DDBJ databases">
        <authorList>
            <person name="Sun Q."/>
            <person name="Kim S."/>
        </authorList>
    </citation>
    <scope>NUCLEOTIDE SEQUENCE</scope>
    <source>
        <strain evidence="2">KCTC 32182</strain>
    </source>
</reference>
<dbReference type="Proteomes" id="UP000645257">
    <property type="component" value="Unassembled WGS sequence"/>
</dbReference>
<organism evidence="2 3">
    <name type="scientific">Paludibacterium paludis</name>
    <dbReference type="NCBI Taxonomy" id="1225769"/>
    <lineage>
        <taxon>Bacteria</taxon>
        <taxon>Pseudomonadati</taxon>
        <taxon>Pseudomonadota</taxon>
        <taxon>Betaproteobacteria</taxon>
        <taxon>Neisseriales</taxon>
        <taxon>Chromobacteriaceae</taxon>
        <taxon>Paludibacterium</taxon>
    </lineage>
</organism>
<reference evidence="2" key="1">
    <citation type="journal article" date="2014" name="Int. J. Syst. Evol. Microbiol.">
        <title>Complete genome sequence of Corynebacterium casei LMG S-19264T (=DSM 44701T), isolated from a smear-ripened cheese.</title>
        <authorList>
            <consortium name="US DOE Joint Genome Institute (JGI-PGF)"/>
            <person name="Walter F."/>
            <person name="Albersmeier A."/>
            <person name="Kalinowski J."/>
            <person name="Ruckert C."/>
        </authorList>
    </citation>
    <scope>NUCLEOTIDE SEQUENCE</scope>
    <source>
        <strain evidence="2">KCTC 32182</strain>
    </source>
</reference>
<protein>
    <recommendedName>
        <fullName evidence="4">BolA family transcriptional regulator</fullName>
    </recommendedName>
</protein>
<keyword evidence="3" id="KW-1185">Reference proteome</keyword>
<comment type="similarity">
    <text evidence="1">Belongs to the BolA/IbaG family.</text>
</comment>
<dbReference type="PIRSF" id="PIRSF003113">
    <property type="entry name" value="BolA"/>
    <property type="match status" value="1"/>
</dbReference>
<evidence type="ECO:0000313" key="2">
    <source>
        <dbReference type="EMBL" id="GGY19276.1"/>
    </source>
</evidence>
<dbReference type="AlphaFoldDB" id="A0A918UAZ8"/>
<proteinExistence type="inferred from homology"/>
<dbReference type="GO" id="GO:0016226">
    <property type="term" value="P:iron-sulfur cluster assembly"/>
    <property type="evidence" value="ECO:0007669"/>
    <property type="project" value="TreeGrafter"/>
</dbReference>
<dbReference type="SUPFAM" id="SSF82657">
    <property type="entry name" value="BolA-like"/>
    <property type="match status" value="1"/>
</dbReference>
<evidence type="ECO:0000256" key="1">
    <source>
        <dbReference type="RuleBase" id="RU003860"/>
    </source>
</evidence>
<gene>
    <name evidence="2" type="ORF">GCM10011289_23490</name>
</gene>
<evidence type="ECO:0000313" key="3">
    <source>
        <dbReference type="Proteomes" id="UP000645257"/>
    </source>
</evidence>